<dbReference type="KEGG" id="tpla:ElP_69980"/>
<evidence type="ECO:0000256" key="1">
    <source>
        <dbReference type="SAM" id="MobiDB-lite"/>
    </source>
</evidence>
<dbReference type="OrthoDB" id="9787478at2"/>
<dbReference type="Pfam" id="PF07505">
    <property type="entry name" value="DUF5131"/>
    <property type="match status" value="1"/>
</dbReference>
<evidence type="ECO:0000313" key="3">
    <source>
        <dbReference type="Proteomes" id="UP000317835"/>
    </source>
</evidence>
<dbReference type="Proteomes" id="UP000317835">
    <property type="component" value="Chromosome"/>
</dbReference>
<reference evidence="2 3" key="1">
    <citation type="submission" date="2019-02" db="EMBL/GenBank/DDBJ databases">
        <title>Deep-cultivation of Planctomycetes and their phenomic and genomic characterization uncovers novel biology.</title>
        <authorList>
            <person name="Wiegand S."/>
            <person name="Jogler M."/>
            <person name="Boedeker C."/>
            <person name="Pinto D."/>
            <person name="Vollmers J."/>
            <person name="Rivas-Marin E."/>
            <person name="Kohn T."/>
            <person name="Peeters S.H."/>
            <person name="Heuer A."/>
            <person name="Rast P."/>
            <person name="Oberbeckmann S."/>
            <person name="Bunk B."/>
            <person name="Jeske O."/>
            <person name="Meyerdierks A."/>
            <person name="Storesund J.E."/>
            <person name="Kallscheuer N."/>
            <person name="Luecker S."/>
            <person name="Lage O.M."/>
            <person name="Pohl T."/>
            <person name="Merkel B.J."/>
            <person name="Hornburger P."/>
            <person name="Mueller R.-W."/>
            <person name="Bruemmer F."/>
            <person name="Labrenz M."/>
            <person name="Spormann A.M."/>
            <person name="Op den Camp H."/>
            <person name="Overmann J."/>
            <person name="Amann R."/>
            <person name="Jetten M.S.M."/>
            <person name="Mascher T."/>
            <person name="Medema M.H."/>
            <person name="Devos D.P."/>
            <person name="Kaster A.-K."/>
            <person name="Ovreas L."/>
            <person name="Rohde M."/>
            <person name="Galperin M.Y."/>
            <person name="Jogler C."/>
        </authorList>
    </citation>
    <scope>NUCLEOTIDE SEQUENCE [LARGE SCALE GENOMIC DNA]</scope>
    <source>
        <strain evidence="2 3">ElP</strain>
    </source>
</reference>
<feature type="region of interest" description="Disordered" evidence="1">
    <location>
        <begin position="232"/>
        <end position="265"/>
    </location>
</feature>
<proteinExistence type="predicted"/>
<accession>A0A518HDV9</accession>
<keyword evidence="3" id="KW-1185">Reference proteome</keyword>
<gene>
    <name evidence="2" type="ORF">ElP_69980</name>
</gene>
<feature type="compositionally biased region" description="Basic and acidic residues" evidence="1">
    <location>
        <begin position="232"/>
        <end position="244"/>
    </location>
</feature>
<dbReference type="InterPro" id="IPR011101">
    <property type="entry name" value="DUF5131"/>
</dbReference>
<name>A0A518HDV9_9BACT</name>
<dbReference type="RefSeq" id="WP_145278010.1">
    <property type="nucleotide sequence ID" value="NZ_CP036426.1"/>
</dbReference>
<evidence type="ECO:0000313" key="2">
    <source>
        <dbReference type="EMBL" id="QDV39037.1"/>
    </source>
</evidence>
<dbReference type="EMBL" id="CP036426">
    <property type="protein sequence ID" value="QDV39037.1"/>
    <property type="molecule type" value="Genomic_DNA"/>
</dbReference>
<sequence>MSDRTSIEWADASWNPVRGCTKISPGCKRCYAETFAERFRGVPGHPYEQGFDLTLVPGKLAEPLRWASPRMVFVNSMSDLFHEDVPTGYIRSVVDVMLLAGWHTYQVLTKRHDRLLELLRGPLRDAAAADHIWWGVSVEDRRHGLPRVERLRSAPAAVRMLSVEPLLEDLGPIDLGGISWVIAGGESGPGARPMHPDWVRSLRDRCASAGAAFFFKQWGGVRKARAGRLLDGRTHDEVPPRPDRPAPGLARRRELIAGVESARTA</sequence>
<organism evidence="2 3">
    <name type="scientific">Tautonia plasticadhaerens</name>
    <dbReference type="NCBI Taxonomy" id="2527974"/>
    <lineage>
        <taxon>Bacteria</taxon>
        <taxon>Pseudomonadati</taxon>
        <taxon>Planctomycetota</taxon>
        <taxon>Planctomycetia</taxon>
        <taxon>Isosphaerales</taxon>
        <taxon>Isosphaeraceae</taxon>
        <taxon>Tautonia</taxon>
    </lineage>
</organism>
<protein>
    <submittedName>
        <fullName evidence="2">Phage protein Gp37/Gp68</fullName>
    </submittedName>
</protein>
<dbReference type="AlphaFoldDB" id="A0A518HDV9"/>